<dbReference type="GO" id="GO:0030169">
    <property type="term" value="F:low-density lipoprotein particle binding"/>
    <property type="evidence" value="ECO:0007669"/>
    <property type="project" value="TreeGrafter"/>
</dbReference>
<dbReference type="Gene3D" id="2.60.120.200">
    <property type="match status" value="1"/>
</dbReference>
<evidence type="ECO:0000256" key="3">
    <source>
        <dbReference type="ARBA" id="ARBA00022723"/>
    </source>
</evidence>
<dbReference type="InterPro" id="IPR051005">
    <property type="entry name" value="Pentraxin_domain"/>
</dbReference>
<comment type="cofactor">
    <cofactor evidence="10">
        <name>Ca(2+)</name>
        <dbReference type="ChEBI" id="CHEBI:29108"/>
    </cofactor>
    <text evidence="10">Binds 2 calcium ions per subunit.</text>
</comment>
<dbReference type="GO" id="GO:0005615">
    <property type="term" value="C:extracellular space"/>
    <property type="evidence" value="ECO:0007669"/>
    <property type="project" value="TreeGrafter"/>
</dbReference>
<dbReference type="GO" id="GO:0046872">
    <property type="term" value="F:metal ion binding"/>
    <property type="evidence" value="ECO:0007669"/>
    <property type="project" value="UniProtKB-KW"/>
</dbReference>
<comment type="function">
    <text evidence="7">Displays several functions associated with host defense: it promotes agglutination, bacterial capsular swelling, phagocytosis and complement fixation through its calcium-dependent binding to phosphorylcholine. Can interact with DNA and histones and may scavenge nuclear material released from damaged circulating cells.</text>
</comment>
<comment type="subcellular location">
    <subcellularLocation>
        <location evidence="1 10">Secreted</location>
    </subcellularLocation>
</comment>
<keyword evidence="13" id="KW-1185">Reference proteome</keyword>
<name>A0A4X2K1U6_VOMUR</name>
<dbReference type="GO" id="GO:0001849">
    <property type="term" value="F:complement component C1q complex binding"/>
    <property type="evidence" value="ECO:0007669"/>
    <property type="project" value="TreeGrafter"/>
</dbReference>
<reference evidence="12" key="2">
    <citation type="submission" date="2025-08" db="UniProtKB">
        <authorList>
            <consortium name="Ensembl"/>
        </authorList>
    </citation>
    <scope>IDENTIFICATION</scope>
</reference>
<dbReference type="SMART" id="SM00159">
    <property type="entry name" value="PTX"/>
    <property type="match status" value="1"/>
</dbReference>
<evidence type="ECO:0000259" key="11">
    <source>
        <dbReference type="PROSITE" id="PS51828"/>
    </source>
</evidence>
<dbReference type="Pfam" id="PF00354">
    <property type="entry name" value="Pentaxin"/>
    <property type="match status" value="1"/>
</dbReference>
<reference evidence="12" key="3">
    <citation type="submission" date="2025-09" db="UniProtKB">
        <authorList>
            <consortium name="Ensembl"/>
        </authorList>
    </citation>
    <scope>IDENTIFICATION</scope>
</reference>
<dbReference type="GO" id="GO:0045087">
    <property type="term" value="P:innate immune response"/>
    <property type="evidence" value="ECO:0007669"/>
    <property type="project" value="TreeGrafter"/>
</dbReference>
<dbReference type="Proteomes" id="UP000314987">
    <property type="component" value="Unassembled WGS sequence"/>
</dbReference>
<keyword evidence="2" id="KW-0964">Secreted</keyword>
<reference evidence="13" key="1">
    <citation type="submission" date="2018-12" db="EMBL/GenBank/DDBJ databases">
        <authorList>
            <person name="Yazar S."/>
        </authorList>
    </citation>
    <scope>NUCLEOTIDE SEQUENCE [LARGE SCALE GENOMIC DNA]</scope>
</reference>
<proteinExistence type="inferred from homology"/>
<evidence type="ECO:0000256" key="4">
    <source>
        <dbReference type="ARBA" id="ARBA00022729"/>
    </source>
</evidence>
<feature type="domain" description="Pentraxin (PTX)" evidence="11">
    <location>
        <begin position="20"/>
        <end position="200"/>
    </location>
</feature>
<organism evidence="12 13">
    <name type="scientific">Vombatus ursinus</name>
    <name type="common">Common wombat</name>
    <dbReference type="NCBI Taxonomy" id="29139"/>
    <lineage>
        <taxon>Eukaryota</taxon>
        <taxon>Metazoa</taxon>
        <taxon>Chordata</taxon>
        <taxon>Craniata</taxon>
        <taxon>Vertebrata</taxon>
        <taxon>Euteleostomi</taxon>
        <taxon>Mammalia</taxon>
        <taxon>Metatheria</taxon>
        <taxon>Diprotodontia</taxon>
        <taxon>Vombatidae</taxon>
        <taxon>Vombatus</taxon>
    </lineage>
</organism>
<sequence>MILGTYSANSSHNSSSTDLWGKVFLFPKLTANSYVTLTPLLNKQLQSFTVCLWTYSELHRGYSVFSYATQASVNEILLFRDRVGQYMTSDPGNICATWESATGVAEMWMNGKPLVRKVLKVGYTLNENATIILGQDQDSYWGGFDVNQSFVGEIGNMYMWDYVLSPKEMKTSCHCGNVLSWKKLKYEKYGSMSIAPHLWV</sequence>
<dbReference type="FunFam" id="2.60.120.200:FF:000070">
    <property type="entry name" value="Serum amyloid P-component"/>
    <property type="match status" value="1"/>
</dbReference>
<evidence type="ECO:0000256" key="8">
    <source>
        <dbReference type="ARBA" id="ARBA00038102"/>
    </source>
</evidence>
<evidence type="ECO:0000256" key="6">
    <source>
        <dbReference type="ARBA" id="ARBA00023157"/>
    </source>
</evidence>
<dbReference type="PROSITE" id="PS51828">
    <property type="entry name" value="PTX_2"/>
    <property type="match status" value="1"/>
</dbReference>
<dbReference type="Ensembl" id="ENSVURT00010003620.1">
    <property type="protein sequence ID" value="ENSVURP00010003195.1"/>
    <property type="gene ID" value="ENSVURG00010002567.1"/>
</dbReference>
<accession>A0A4X2K1U6</accession>
<evidence type="ECO:0000313" key="12">
    <source>
        <dbReference type="Ensembl" id="ENSVURP00010003195.1"/>
    </source>
</evidence>
<dbReference type="PRINTS" id="PR00895">
    <property type="entry name" value="PENTAXIN"/>
</dbReference>
<dbReference type="AlphaFoldDB" id="A0A4X2K1U6"/>
<dbReference type="OMA" id="IAEVYLW"/>
<keyword evidence="3 10" id="KW-0479">Metal-binding</keyword>
<evidence type="ECO:0000256" key="9">
    <source>
        <dbReference type="PROSITE-ProRule" id="PRU01172"/>
    </source>
</evidence>
<dbReference type="InterPro" id="IPR013320">
    <property type="entry name" value="ConA-like_dom_sf"/>
</dbReference>
<evidence type="ECO:0000313" key="13">
    <source>
        <dbReference type="Proteomes" id="UP000314987"/>
    </source>
</evidence>
<keyword evidence="4" id="KW-0732">Signal</keyword>
<keyword evidence="5 10" id="KW-0106">Calcium</keyword>
<keyword evidence="6" id="KW-1015">Disulfide bond</keyword>
<dbReference type="SUPFAM" id="SSF49899">
    <property type="entry name" value="Concanavalin A-like lectins/glucanases"/>
    <property type="match status" value="1"/>
</dbReference>
<comment type="caution">
    <text evidence="9">Lacks conserved residue(s) required for the propagation of feature annotation.</text>
</comment>
<evidence type="ECO:0000256" key="5">
    <source>
        <dbReference type="ARBA" id="ARBA00022837"/>
    </source>
</evidence>
<dbReference type="PANTHER" id="PTHR45869:SF7">
    <property type="entry name" value="C-REACTIVE PROTEIN"/>
    <property type="match status" value="1"/>
</dbReference>
<evidence type="ECO:0000256" key="10">
    <source>
        <dbReference type="RuleBase" id="RU362112"/>
    </source>
</evidence>
<dbReference type="CDD" id="cd00152">
    <property type="entry name" value="PTX"/>
    <property type="match status" value="1"/>
</dbReference>
<comment type="similarity">
    <text evidence="8 10">Belongs to the pentraxin family.</text>
</comment>
<dbReference type="PANTHER" id="PTHR45869">
    <property type="entry name" value="C-REACTIVE PROTEIN-RELATED"/>
    <property type="match status" value="1"/>
</dbReference>
<dbReference type="InterPro" id="IPR001759">
    <property type="entry name" value="PTX_dom"/>
</dbReference>
<evidence type="ECO:0000256" key="2">
    <source>
        <dbReference type="ARBA" id="ARBA00022525"/>
    </source>
</evidence>
<evidence type="ECO:0000256" key="7">
    <source>
        <dbReference type="ARBA" id="ARBA00037561"/>
    </source>
</evidence>
<evidence type="ECO:0000256" key="1">
    <source>
        <dbReference type="ARBA" id="ARBA00004613"/>
    </source>
</evidence>
<comment type="subunit">
    <text evidence="10">Homopentamer. Pentaxin (or pentraxin) have a discoid arrangement of 5 non-covalently bound subunits.</text>
</comment>
<dbReference type="GeneTree" id="ENSGT01100000263515"/>
<protein>
    <recommendedName>
        <fullName evidence="10">Pentraxin family member</fullName>
    </recommendedName>
</protein>